<gene>
    <name evidence="1" type="ORF">DUI87_08974</name>
</gene>
<protein>
    <submittedName>
        <fullName evidence="1">Uncharacterized protein</fullName>
    </submittedName>
</protein>
<dbReference type="EMBL" id="QRBI01000105">
    <property type="protein sequence ID" value="RMC13891.1"/>
    <property type="molecule type" value="Genomic_DNA"/>
</dbReference>
<dbReference type="Proteomes" id="UP000269221">
    <property type="component" value="Unassembled WGS sequence"/>
</dbReference>
<evidence type="ECO:0000313" key="1">
    <source>
        <dbReference type="EMBL" id="RMC13891.1"/>
    </source>
</evidence>
<keyword evidence="2" id="KW-1185">Reference proteome</keyword>
<proteinExistence type="predicted"/>
<organism evidence="1 2">
    <name type="scientific">Hirundo rustica rustica</name>
    <dbReference type="NCBI Taxonomy" id="333673"/>
    <lineage>
        <taxon>Eukaryota</taxon>
        <taxon>Metazoa</taxon>
        <taxon>Chordata</taxon>
        <taxon>Craniata</taxon>
        <taxon>Vertebrata</taxon>
        <taxon>Euteleostomi</taxon>
        <taxon>Archelosauria</taxon>
        <taxon>Archosauria</taxon>
        <taxon>Dinosauria</taxon>
        <taxon>Saurischia</taxon>
        <taxon>Theropoda</taxon>
        <taxon>Coelurosauria</taxon>
        <taxon>Aves</taxon>
        <taxon>Neognathae</taxon>
        <taxon>Neoaves</taxon>
        <taxon>Telluraves</taxon>
        <taxon>Australaves</taxon>
        <taxon>Passeriformes</taxon>
        <taxon>Sylvioidea</taxon>
        <taxon>Hirundinidae</taxon>
        <taxon>Hirundo</taxon>
    </lineage>
</organism>
<sequence>MHYVPYMMQYDSTEAFLTTRHVPGGSVDLLEGRKVLETDLEKLDPCPEANCTGFNKVKCQVLPLGHNNPSALVFIRNSVANGTRAMTVSLYLALVRLHLKSCVHFWTPHHKKDIEGLERVQRRAMELVKGLEHKSCEEQLRELGLFSLAKRLRSDLTALYNHLKGG</sequence>
<name>A0A3M0KMP8_HIRRU</name>
<dbReference type="STRING" id="333673.A0A3M0KMP8"/>
<comment type="caution">
    <text evidence="1">The sequence shown here is derived from an EMBL/GenBank/DDBJ whole genome shotgun (WGS) entry which is preliminary data.</text>
</comment>
<accession>A0A3M0KMP8</accession>
<reference evidence="1 2" key="1">
    <citation type="submission" date="2018-07" db="EMBL/GenBank/DDBJ databases">
        <title>A high quality draft genome assembly of the barn swallow (H. rustica rustica).</title>
        <authorList>
            <person name="Formenti G."/>
            <person name="Chiara M."/>
            <person name="Poveda L."/>
            <person name="Francoijs K.-J."/>
            <person name="Bonisoli-Alquati A."/>
            <person name="Canova L."/>
            <person name="Gianfranceschi L."/>
            <person name="Horner D.S."/>
            <person name="Saino N."/>
        </authorList>
    </citation>
    <scope>NUCLEOTIDE SEQUENCE [LARGE SCALE GENOMIC DNA]</scope>
    <source>
        <strain evidence="1">Chelidonia</strain>
        <tissue evidence="1">Blood</tissue>
    </source>
</reference>
<dbReference type="AlphaFoldDB" id="A0A3M0KMP8"/>
<dbReference type="OrthoDB" id="10473290at2759"/>
<evidence type="ECO:0000313" key="2">
    <source>
        <dbReference type="Proteomes" id="UP000269221"/>
    </source>
</evidence>